<evidence type="ECO:0000256" key="4">
    <source>
        <dbReference type="ARBA" id="ARBA00023136"/>
    </source>
</evidence>
<proteinExistence type="predicted"/>
<dbReference type="EMBL" id="FMZQ01000007">
    <property type="protein sequence ID" value="SDC85492.1"/>
    <property type="molecule type" value="Genomic_DNA"/>
</dbReference>
<evidence type="ECO:0000256" key="2">
    <source>
        <dbReference type="ARBA" id="ARBA00022692"/>
    </source>
</evidence>
<evidence type="ECO:0000256" key="1">
    <source>
        <dbReference type="ARBA" id="ARBA00004141"/>
    </source>
</evidence>
<protein>
    <submittedName>
        <fullName evidence="5">Nicotinamide mononucleotide transporter</fullName>
    </submittedName>
</protein>
<gene>
    <name evidence="5" type="ORF">SAMN05216576_107174</name>
</gene>
<reference evidence="6" key="1">
    <citation type="submission" date="2016-10" db="EMBL/GenBank/DDBJ databases">
        <authorList>
            <person name="Varghese N."/>
            <person name="Submissions S."/>
        </authorList>
    </citation>
    <scope>NUCLEOTIDE SEQUENCE [LARGE SCALE GENOMIC DNA]</scope>
    <source>
        <strain evidence="6">DSM 26382</strain>
    </source>
</reference>
<dbReference type="InterPro" id="IPR006419">
    <property type="entry name" value="NMN_transpt_PnuC"/>
</dbReference>
<keyword evidence="2" id="KW-0812">Transmembrane</keyword>
<dbReference type="GO" id="GO:0016020">
    <property type="term" value="C:membrane"/>
    <property type="evidence" value="ECO:0007669"/>
    <property type="project" value="UniProtKB-SubCell"/>
</dbReference>
<keyword evidence="3" id="KW-1133">Transmembrane helix</keyword>
<dbReference type="AlphaFoldDB" id="A0A1G6PZ63"/>
<evidence type="ECO:0000256" key="3">
    <source>
        <dbReference type="ARBA" id="ARBA00022989"/>
    </source>
</evidence>
<dbReference type="RefSeq" id="WP_017362341.1">
    <property type="nucleotide sequence ID" value="NZ_FMZQ01000007.1"/>
</dbReference>
<keyword evidence="4" id="KW-0472">Membrane</keyword>
<keyword evidence="6" id="KW-1185">Reference proteome</keyword>
<evidence type="ECO:0000313" key="5">
    <source>
        <dbReference type="EMBL" id="SDC85492.1"/>
    </source>
</evidence>
<accession>A0A1G6PZ63</accession>
<dbReference type="GO" id="GO:0034257">
    <property type="term" value="F:nicotinamide riboside transmembrane transporter activity"/>
    <property type="evidence" value="ECO:0007669"/>
    <property type="project" value="InterPro"/>
</dbReference>
<dbReference type="Proteomes" id="UP000199467">
    <property type="component" value="Unassembled WGS sequence"/>
</dbReference>
<sequence>MTTARWLELIGTIFGIAGAVLIAANIEVSGYGWIGFAISSVTMGWFAYMIKAWGLLALQLCFCATNALGLWRWLIQPALTVASGS</sequence>
<dbReference type="Pfam" id="PF04973">
    <property type="entry name" value="NMN_transporter"/>
    <property type="match status" value="1"/>
</dbReference>
<organism evidence="5 6">
    <name type="scientific">Ectopseudomonas chengduensis</name>
    <dbReference type="NCBI Taxonomy" id="489632"/>
    <lineage>
        <taxon>Bacteria</taxon>
        <taxon>Pseudomonadati</taxon>
        <taxon>Pseudomonadota</taxon>
        <taxon>Gammaproteobacteria</taxon>
        <taxon>Pseudomonadales</taxon>
        <taxon>Pseudomonadaceae</taxon>
        <taxon>Ectopseudomonas</taxon>
    </lineage>
</organism>
<evidence type="ECO:0000313" key="6">
    <source>
        <dbReference type="Proteomes" id="UP000199467"/>
    </source>
</evidence>
<comment type="subcellular location">
    <subcellularLocation>
        <location evidence="1">Membrane</location>
        <topology evidence="1">Multi-pass membrane protein</topology>
    </subcellularLocation>
</comment>
<name>A0A1G6PZ63_9GAMM</name>
<dbReference type="GeneID" id="57609029"/>